<keyword evidence="1" id="KW-0472">Membrane</keyword>
<name>A0AAD9V255_ACRCE</name>
<feature type="transmembrane region" description="Helical" evidence="1">
    <location>
        <begin position="61"/>
        <end position="81"/>
    </location>
</feature>
<reference evidence="2" key="1">
    <citation type="journal article" date="2023" name="G3 (Bethesda)">
        <title>Whole genome assembly and annotation of the endangered Caribbean coral Acropora cervicornis.</title>
        <authorList>
            <person name="Selwyn J.D."/>
            <person name="Vollmer S.V."/>
        </authorList>
    </citation>
    <scope>NUCLEOTIDE SEQUENCE</scope>
    <source>
        <strain evidence="2">K2</strain>
    </source>
</reference>
<keyword evidence="1" id="KW-0812">Transmembrane</keyword>
<comment type="caution">
    <text evidence="2">The sequence shown here is derived from an EMBL/GenBank/DDBJ whole genome shotgun (WGS) entry which is preliminary data.</text>
</comment>
<accession>A0AAD9V255</accession>
<evidence type="ECO:0000313" key="3">
    <source>
        <dbReference type="Proteomes" id="UP001249851"/>
    </source>
</evidence>
<evidence type="ECO:0000313" key="2">
    <source>
        <dbReference type="EMBL" id="KAK2558406.1"/>
    </source>
</evidence>
<keyword evidence="1" id="KW-1133">Transmembrane helix</keyword>
<protein>
    <submittedName>
        <fullName evidence="2">Uncharacterized protein</fullName>
    </submittedName>
</protein>
<gene>
    <name evidence="2" type="ORF">P5673_019109</name>
</gene>
<dbReference type="Proteomes" id="UP001249851">
    <property type="component" value="Unassembled WGS sequence"/>
</dbReference>
<keyword evidence="3" id="KW-1185">Reference proteome</keyword>
<reference evidence="2" key="2">
    <citation type="journal article" date="2023" name="Science">
        <title>Genomic signatures of disease resistance in endangered staghorn corals.</title>
        <authorList>
            <person name="Vollmer S.V."/>
            <person name="Selwyn J.D."/>
            <person name="Despard B.A."/>
            <person name="Roesel C.L."/>
        </authorList>
    </citation>
    <scope>NUCLEOTIDE SEQUENCE</scope>
    <source>
        <strain evidence="2">K2</strain>
    </source>
</reference>
<proteinExistence type="predicted"/>
<organism evidence="2 3">
    <name type="scientific">Acropora cervicornis</name>
    <name type="common">Staghorn coral</name>
    <dbReference type="NCBI Taxonomy" id="6130"/>
    <lineage>
        <taxon>Eukaryota</taxon>
        <taxon>Metazoa</taxon>
        <taxon>Cnidaria</taxon>
        <taxon>Anthozoa</taxon>
        <taxon>Hexacorallia</taxon>
        <taxon>Scleractinia</taxon>
        <taxon>Astrocoeniina</taxon>
        <taxon>Acroporidae</taxon>
        <taxon>Acropora</taxon>
    </lineage>
</organism>
<dbReference type="EMBL" id="JARQWQ010000044">
    <property type="protein sequence ID" value="KAK2558406.1"/>
    <property type="molecule type" value="Genomic_DNA"/>
</dbReference>
<dbReference type="AlphaFoldDB" id="A0AAD9V255"/>
<sequence>MTLEMRESDLFKVVIKSIYACRFLIPIEKVFCSIRKVKEAFFILKARTIDPDGLYFVKKHFNTYISSIFFLFFFFYLSLSYSSRFKLQLRSFRVPIKKFPYHSQCELTIKPEEG</sequence>
<evidence type="ECO:0000256" key="1">
    <source>
        <dbReference type="SAM" id="Phobius"/>
    </source>
</evidence>